<feature type="active site" description="Proton donor" evidence="7">
    <location>
        <position position="144"/>
    </location>
</feature>
<dbReference type="CDD" id="cd03143">
    <property type="entry name" value="A4_beta-galactosidase_middle_domain"/>
    <property type="match status" value="1"/>
</dbReference>
<gene>
    <name evidence="11" type="ORF">Afe05nite_76530</name>
</gene>
<comment type="caution">
    <text evidence="11">The sequence shown here is derived from an EMBL/GenBank/DDBJ whole genome shotgun (WGS) entry which is preliminary data.</text>
</comment>
<keyword evidence="12" id="KW-1185">Reference proteome</keyword>
<evidence type="ECO:0000259" key="9">
    <source>
        <dbReference type="Pfam" id="PF02449"/>
    </source>
</evidence>
<dbReference type="InterPro" id="IPR003476">
    <property type="entry name" value="Glyco_hydro_42"/>
</dbReference>
<dbReference type="GO" id="GO:0005975">
    <property type="term" value="P:carbohydrate metabolic process"/>
    <property type="evidence" value="ECO:0007669"/>
    <property type="project" value="InterPro"/>
</dbReference>
<comment type="similarity">
    <text evidence="2 6">Belongs to the glycosyl hydrolase 42 family.</text>
</comment>
<organism evidence="11 12">
    <name type="scientific">Paractinoplanes ferrugineus</name>
    <dbReference type="NCBI Taxonomy" id="113564"/>
    <lineage>
        <taxon>Bacteria</taxon>
        <taxon>Bacillati</taxon>
        <taxon>Actinomycetota</taxon>
        <taxon>Actinomycetes</taxon>
        <taxon>Micromonosporales</taxon>
        <taxon>Micromonosporaceae</taxon>
        <taxon>Paractinoplanes</taxon>
    </lineage>
</organism>
<dbReference type="GO" id="GO:0004565">
    <property type="term" value="F:beta-galactosidase activity"/>
    <property type="evidence" value="ECO:0007669"/>
    <property type="project" value="UniProtKB-EC"/>
</dbReference>
<dbReference type="SUPFAM" id="SSF51445">
    <property type="entry name" value="(Trans)glycosidases"/>
    <property type="match status" value="1"/>
</dbReference>
<feature type="domain" description="Glycoside hydrolase family 42 N-terminal" evidence="9">
    <location>
        <begin position="8"/>
        <end position="378"/>
    </location>
</feature>
<evidence type="ECO:0000256" key="6">
    <source>
        <dbReference type="PIRNR" id="PIRNR001084"/>
    </source>
</evidence>
<evidence type="ECO:0000256" key="1">
    <source>
        <dbReference type="ARBA" id="ARBA00001412"/>
    </source>
</evidence>
<evidence type="ECO:0000259" key="10">
    <source>
        <dbReference type="Pfam" id="PF08532"/>
    </source>
</evidence>
<feature type="binding site" evidence="8">
    <location>
        <position position="308"/>
    </location>
    <ligand>
        <name>substrate</name>
    </ligand>
</feature>
<dbReference type="Gene3D" id="3.20.20.80">
    <property type="entry name" value="Glycosidases"/>
    <property type="match status" value="1"/>
</dbReference>
<sequence length="627" mass="69250">MAIYYGGDYNPEQWPEDVWREDVELMRRAGVNLATVGVFSWARIQPDEGVFDFGWLDRVLDLLHDGGVAVDLATATASTPPWATTRYPGILTTTREGAIRWPGSRQHYAPTSPDYRRLASALVSALVERYRDHPAVVMWHINNELGCHTTYDYSDGAAVAFRDWLTRRYTDIETLNNAWGTTFWSQRYTDFEQILPPRLTPAAVNPTQQLDFRRFSSDMLLELLRMEKKIIRDAGATQPITTNFMGAFGNADYWSWAGELDLISDDSYPDPRDPLSFRTAAFGRDLMRSLKPGVPWILMEQAPGQVNWRPNNAAKAPGQMAALSMQAVGRGADGVLFFQWRQAARGSEKFHSAMLPHAGPDTRTYKEVSALGLELSKLDPPPPGRDAKVALVLDWNCHWALDQPNHPARFDYIAQVRGWHSAFHELNVQVDIAPAEGPFDGYDLVVAPCLYLIRDAAPLVEYVTAGGALFTTAYTDVVDENDGFLPGGFTRRLGAALGLTVLDFAGVQGSEATYGNGHTGEILREELRLDGATVVESFADGPPALTHHTFGAGRTWHLATMAAPASRPALAAHLTSTLGIEPVLPDLPANVEACVRGTMLTLINHNPSAVRIGSEQLGPYEYRVRTA</sequence>
<feature type="active site" description="Nucleophile" evidence="7">
    <location>
        <position position="300"/>
    </location>
</feature>
<reference evidence="11" key="1">
    <citation type="submission" date="2021-01" db="EMBL/GenBank/DDBJ databases">
        <title>Whole genome shotgun sequence of Actinoplanes ferrugineus NBRC 15555.</title>
        <authorList>
            <person name="Komaki H."/>
            <person name="Tamura T."/>
        </authorList>
    </citation>
    <scope>NUCLEOTIDE SEQUENCE</scope>
    <source>
        <strain evidence="11">NBRC 15555</strain>
    </source>
</reference>
<dbReference type="InterPro" id="IPR013738">
    <property type="entry name" value="Beta_galactosidase_Trimer"/>
</dbReference>
<feature type="binding site" evidence="8">
    <location>
        <position position="105"/>
    </location>
    <ligand>
        <name>substrate</name>
    </ligand>
</feature>
<evidence type="ECO:0000256" key="8">
    <source>
        <dbReference type="PIRSR" id="PIRSR001084-2"/>
    </source>
</evidence>
<feature type="binding site" evidence="8">
    <location>
        <position position="143"/>
    </location>
    <ligand>
        <name>substrate</name>
    </ligand>
</feature>
<dbReference type="PANTHER" id="PTHR36447:SF1">
    <property type="entry name" value="BETA-GALACTOSIDASE GANA"/>
    <property type="match status" value="1"/>
</dbReference>
<dbReference type="Proteomes" id="UP000598174">
    <property type="component" value="Unassembled WGS sequence"/>
</dbReference>
<dbReference type="InterPro" id="IPR029062">
    <property type="entry name" value="Class_I_gatase-like"/>
</dbReference>
<dbReference type="InterPro" id="IPR013529">
    <property type="entry name" value="Glyco_hydro_42_N"/>
</dbReference>
<dbReference type="EMBL" id="BOMM01000073">
    <property type="protein sequence ID" value="GIE15813.1"/>
    <property type="molecule type" value="Genomic_DNA"/>
</dbReference>
<feature type="domain" description="Beta-galactosidase trimerisation" evidence="10">
    <location>
        <begin position="387"/>
        <end position="580"/>
    </location>
</feature>
<dbReference type="RefSeq" id="WP_203822167.1">
    <property type="nucleotide sequence ID" value="NZ_BAAABP010000030.1"/>
</dbReference>
<dbReference type="InterPro" id="IPR017853">
    <property type="entry name" value="GH"/>
</dbReference>
<protein>
    <recommendedName>
        <fullName evidence="3 6">Beta-galactosidase</fullName>
        <shortName evidence="6">Beta-gal</shortName>
        <ecNumber evidence="3 6">3.2.1.23</ecNumber>
    </recommendedName>
</protein>
<evidence type="ECO:0000256" key="3">
    <source>
        <dbReference type="ARBA" id="ARBA00012756"/>
    </source>
</evidence>
<dbReference type="AlphaFoldDB" id="A0A919MHG8"/>
<evidence type="ECO:0000256" key="7">
    <source>
        <dbReference type="PIRSR" id="PIRSR001084-1"/>
    </source>
</evidence>
<dbReference type="PANTHER" id="PTHR36447">
    <property type="entry name" value="BETA-GALACTOSIDASE GANA"/>
    <property type="match status" value="1"/>
</dbReference>
<keyword evidence="5 6" id="KW-0326">Glycosidase</keyword>
<evidence type="ECO:0000256" key="2">
    <source>
        <dbReference type="ARBA" id="ARBA00005940"/>
    </source>
</evidence>
<evidence type="ECO:0000256" key="4">
    <source>
        <dbReference type="ARBA" id="ARBA00022801"/>
    </source>
</evidence>
<accession>A0A919MHG8</accession>
<dbReference type="SUPFAM" id="SSF52317">
    <property type="entry name" value="Class I glutamine amidotransferase-like"/>
    <property type="match status" value="1"/>
</dbReference>
<evidence type="ECO:0000313" key="11">
    <source>
        <dbReference type="EMBL" id="GIE15813.1"/>
    </source>
</evidence>
<evidence type="ECO:0000256" key="5">
    <source>
        <dbReference type="ARBA" id="ARBA00023295"/>
    </source>
</evidence>
<dbReference type="PIRSF" id="PIRSF001084">
    <property type="entry name" value="B-galactosidase"/>
    <property type="match status" value="1"/>
</dbReference>
<dbReference type="Gene3D" id="3.40.50.880">
    <property type="match status" value="1"/>
</dbReference>
<keyword evidence="4 6" id="KW-0378">Hydrolase</keyword>
<evidence type="ECO:0000313" key="12">
    <source>
        <dbReference type="Proteomes" id="UP000598174"/>
    </source>
</evidence>
<dbReference type="EC" id="3.2.1.23" evidence="3 6"/>
<dbReference type="GO" id="GO:0009341">
    <property type="term" value="C:beta-galactosidase complex"/>
    <property type="evidence" value="ECO:0007669"/>
    <property type="project" value="InterPro"/>
</dbReference>
<dbReference type="Pfam" id="PF08532">
    <property type="entry name" value="Glyco_hydro_42M"/>
    <property type="match status" value="1"/>
</dbReference>
<comment type="catalytic activity">
    <reaction evidence="1 6">
        <text>Hydrolysis of terminal non-reducing beta-D-galactose residues in beta-D-galactosides.</text>
        <dbReference type="EC" id="3.2.1.23"/>
    </reaction>
</comment>
<name>A0A919MHG8_9ACTN</name>
<dbReference type="Pfam" id="PF02449">
    <property type="entry name" value="Glyco_hydro_42"/>
    <property type="match status" value="1"/>
</dbReference>
<proteinExistence type="inferred from homology"/>